<keyword evidence="2 4" id="KW-0472">Membrane</keyword>
<keyword evidence="1 4" id="KW-0732">Signal</keyword>
<reference evidence="7 8" key="1">
    <citation type="submission" date="2017-05" db="EMBL/GenBank/DDBJ databases">
        <authorList>
            <person name="Varghese N."/>
            <person name="Submissions S."/>
        </authorList>
    </citation>
    <scope>NUCLEOTIDE SEQUENCE [LARGE SCALE GENOMIC DNA]</scope>
    <source>
        <strain evidence="7 8">CGMCC 1.7287</strain>
    </source>
</reference>
<comment type="function">
    <text evidence="4">Part of the outer membrane protein assembly complex, which is involved in assembly and insertion of beta-barrel proteins into the outer membrane.</text>
</comment>
<dbReference type="InterPro" id="IPR015943">
    <property type="entry name" value="WD40/YVTN_repeat-like_dom_sf"/>
</dbReference>
<keyword evidence="8" id="KW-1185">Reference proteome</keyword>
<dbReference type="HAMAP" id="MF_00923">
    <property type="entry name" value="OM_assembly_BamB"/>
    <property type="match status" value="1"/>
</dbReference>
<protein>
    <recommendedName>
        <fullName evidence="4">Outer membrane protein assembly factor BamB</fullName>
    </recommendedName>
</protein>
<keyword evidence="4" id="KW-0564">Palmitate</keyword>
<dbReference type="PANTHER" id="PTHR34512:SF30">
    <property type="entry name" value="OUTER MEMBRANE PROTEIN ASSEMBLY FACTOR BAMB"/>
    <property type="match status" value="1"/>
</dbReference>
<comment type="subunit">
    <text evidence="4">Part of the Bam complex.</text>
</comment>
<keyword evidence="3 4" id="KW-0998">Cell outer membrane</keyword>
<dbReference type="SUPFAM" id="SSF50998">
    <property type="entry name" value="Quinoprotein alcohol dehydrogenase-like"/>
    <property type="match status" value="1"/>
</dbReference>
<dbReference type="InterPro" id="IPR018391">
    <property type="entry name" value="PQQ_b-propeller_rpt"/>
</dbReference>
<dbReference type="NCBIfam" id="TIGR03300">
    <property type="entry name" value="assembly_YfgL"/>
    <property type="match status" value="1"/>
</dbReference>
<evidence type="ECO:0000313" key="7">
    <source>
        <dbReference type="EMBL" id="SMR77814.1"/>
    </source>
</evidence>
<dbReference type="Pfam" id="PF13360">
    <property type="entry name" value="PQQ_2"/>
    <property type="match status" value="1"/>
</dbReference>
<dbReference type="RefSeq" id="WP_346770644.1">
    <property type="nucleotide sequence ID" value="NZ_FXWV01000018.1"/>
</dbReference>
<dbReference type="EMBL" id="FXWV01000018">
    <property type="protein sequence ID" value="SMR77814.1"/>
    <property type="molecule type" value="Genomic_DNA"/>
</dbReference>
<dbReference type="Gene3D" id="2.130.10.10">
    <property type="entry name" value="YVTN repeat-like/Quinoprotein amine dehydrogenase"/>
    <property type="match status" value="1"/>
</dbReference>
<dbReference type="PROSITE" id="PS51257">
    <property type="entry name" value="PROKAR_LIPOPROTEIN"/>
    <property type="match status" value="1"/>
</dbReference>
<dbReference type="InterPro" id="IPR011047">
    <property type="entry name" value="Quinoprotein_ADH-like_sf"/>
</dbReference>
<dbReference type="PANTHER" id="PTHR34512">
    <property type="entry name" value="CELL SURFACE PROTEIN"/>
    <property type="match status" value="1"/>
</dbReference>
<proteinExistence type="inferred from homology"/>
<comment type="caution">
    <text evidence="7">The sequence shown here is derived from an EMBL/GenBank/DDBJ whole genome shotgun (WGS) entry which is preliminary data.</text>
</comment>
<feature type="domain" description="Pyrrolo-quinoline quinone repeat" evidence="6">
    <location>
        <begin position="79"/>
        <end position="310"/>
    </location>
</feature>
<evidence type="ECO:0000259" key="6">
    <source>
        <dbReference type="Pfam" id="PF13360"/>
    </source>
</evidence>
<name>A0ABY1S3G5_9GAMM</name>
<feature type="signal peptide" evidence="5">
    <location>
        <begin position="1"/>
        <end position="23"/>
    </location>
</feature>
<evidence type="ECO:0000256" key="2">
    <source>
        <dbReference type="ARBA" id="ARBA00023136"/>
    </source>
</evidence>
<evidence type="ECO:0000313" key="8">
    <source>
        <dbReference type="Proteomes" id="UP001159257"/>
    </source>
</evidence>
<dbReference type="SMART" id="SM00564">
    <property type="entry name" value="PQQ"/>
    <property type="match status" value="7"/>
</dbReference>
<evidence type="ECO:0000256" key="4">
    <source>
        <dbReference type="HAMAP-Rule" id="MF_00923"/>
    </source>
</evidence>
<sequence length="384" mass="41158">MMAAKLRILLAAAVIGSSLTGCGMFSSEEGVKPTELVEFEREQSLETVWSVNLGGNLGGKFHQLAPSIDGSRIFAASAEGDVVAADLASGNIIWRRELETEIMGGVGAGNGLVVLSTLSGEVLALSADDGNELWRYQASSEVISQPQMNAEMLVVQQLDGRLTALDLLTGRQLWTYDSQIPRLSLRGTAAPIVAADLTLAGFANGKLVAIDNRSGRPLWEQRIALSEGRSELDRIIDIDAKPLVYNRLVYVTSYQGRLAAVNPANGQMIWAQDLSSYRGLAGGFGNVYAVTADDSVQAFDARNSASVWRQDGLLNRKVTTPTVLGNSLVVADGEGYLHVLSQIDGHFTARYKLTSAGVQSDLLVKDDVLYALSNDGRLTALKLQ</sequence>
<feature type="chain" id="PRO_5045266837" description="Outer membrane protein assembly factor BamB" evidence="5">
    <location>
        <begin position="24"/>
        <end position="384"/>
    </location>
</feature>
<dbReference type="InterPro" id="IPR002372">
    <property type="entry name" value="PQQ_rpt_dom"/>
</dbReference>
<dbReference type="InterPro" id="IPR017687">
    <property type="entry name" value="BamB"/>
</dbReference>
<dbReference type="Proteomes" id="UP001159257">
    <property type="component" value="Unassembled WGS sequence"/>
</dbReference>
<keyword evidence="4" id="KW-0449">Lipoprotein</keyword>
<comment type="similarity">
    <text evidence="4">Belongs to the BamB family.</text>
</comment>
<accession>A0ABY1S3G5</accession>
<comment type="subcellular location">
    <subcellularLocation>
        <location evidence="4">Cell outer membrane</location>
        <topology evidence="4">Lipid-anchor</topology>
    </subcellularLocation>
</comment>
<gene>
    <name evidence="4" type="primary">bamB</name>
    <name evidence="7" type="ORF">SAMN04487964_1184</name>
</gene>
<evidence type="ECO:0000256" key="1">
    <source>
        <dbReference type="ARBA" id="ARBA00022729"/>
    </source>
</evidence>
<evidence type="ECO:0000256" key="3">
    <source>
        <dbReference type="ARBA" id="ARBA00023237"/>
    </source>
</evidence>
<organism evidence="7 8">
    <name type="scientific">Marinobacterium sediminicola</name>
    <dbReference type="NCBI Taxonomy" id="518898"/>
    <lineage>
        <taxon>Bacteria</taxon>
        <taxon>Pseudomonadati</taxon>
        <taxon>Pseudomonadota</taxon>
        <taxon>Gammaproteobacteria</taxon>
        <taxon>Oceanospirillales</taxon>
        <taxon>Oceanospirillaceae</taxon>
        <taxon>Marinobacterium</taxon>
    </lineage>
</organism>
<evidence type="ECO:0000256" key="5">
    <source>
        <dbReference type="SAM" id="SignalP"/>
    </source>
</evidence>